<evidence type="ECO:0000256" key="17">
    <source>
        <dbReference type="ARBA" id="ARBA00025552"/>
    </source>
</evidence>
<dbReference type="RefSeq" id="WP_062412068.1">
    <property type="nucleotide sequence ID" value="NZ_JAJCIO010000010.1"/>
</dbReference>
<dbReference type="Proteomes" id="UP001206692">
    <property type="component" value="Unassembled WGS sequence"/>
</dbReference>
<keyword evidence="9" id="KW-0028">Amino-acid biosynthesis</keyword>
<dbReference type="PANTHER" id="PTHR45833:SF1">
    <property type="entry name" value="METHIONINE SYNTHASE"/>
    <property type="match status" value="1"/>
</dbReference>
<keyword evidence="11 19" id="KW-0808">Transferase</keyword>
<dbReference type="PROSITE" id="PS50972">
    <property type="entry name" value="PTERIN_BINDING"/>
    <property type="match status" value="1"/>
</dbReference>
<dbReference type="Pfam" id="PF00809">
    <property type="entry name" value="Pterin_bind"/>
    <property type="match status" value="1"/>
</dbReference>
<dbReference type="InterPro" id="IPR006158">
    <property type="entry name" value="Cobalamin-bd"/>
</dbReference>
<dbReference type="InterPro" id="IPR011005">
    <property type="entry name" value="Dihydropteroate_synth-like_sf"/>
</dbReference>
<dbReference type="InterPro" id="IPR050554">
    <property type="entry name" value="Met_Synthase/Corrinoid"/>
</dbReference>
<feature type="domain" description="Pterin-binding" evidence="22">
    <location>
        <begin position="319"/>
        <end position="563"/>
    </location>
</feature>
<keyword evidence="8 19" id="KW-0489">Methyltransferase</keyword>
<dbReference type="Gene3D" id="1.10.1240.10">
    <property type="entry name" value="Methionine synthase domain"/>
    <property type="match status" value="1"/>
</dbReference>
<organism evidence="25 26">
    <name type="scientific">Megasphaera massiliensis</name>
    <dbReference type="NCBI Taxonomy" id="1232428"/>
    <lineage>
        <taxon>Bacteria</taxon>
        <taxon>Bacillati</taxon>
        <taxon>Bacillota</taxon>
        <taxon>Negativicutes</taxon>
        <taxon>Veillonellales</taxon>
        <taxon>Veillonellaceae</taxon>
        <taxon>Megasphaera</taxon>
    </lineage>
</organism>
<evidence type="ECO:0000256" key="5">
    <source>
        <dbReference type="ARBA" id="ARBA00010398"/>
    </source>
</evidence>
<dbReference type="Pfam" id="PF02574">
    <property type="entry name" value="S-methyl_trans"/>
    <property type="match status" value="1"/>
</dbReference>
<evidence type="ECO:0000259" key="23">
    <source>
        <dbReference type="PROSITE" id="PS51332"/>
    </source>
</evidence>
<reference evidence="25 26" key="1">
    <citation type="submission" date="2022-06" db="EMBL/GenBank/DDBJ databases">
        <title>Isolation of gut microbiota from human fecal samples.</title>
        <authorList>
            <person name="Pamer E.G."/>
            <person name="Barat B."/>
            <person name="Waligurski E."/>
            <person name="Medina S."/>
            <person name="Paddock L."/>
            <person name="Mostad J."/>
        </authorList>
    </citation>
    <scope>NUCLEOTIDE SEQUENCE [LARGE SCALE GENOMIC DNA]</scope>
    <source>
        <strain evidence="25 26">DFI.1.1</strain>
    </source>
</reference>
<evidence type="ECO:0000259" key="24">
    <source>
        <dbReference type="PROSITE" id="PS51337"/>
    </source>
</evidence>
<comment type="cofactor">
    <cofactor evidence="2 19">
        <name>Zn(2+)</name>
        <dbReference type="ChEBI" id="CHEBI:29105"/>
    </cofactor>
</comment>
<evidence type="ECO:0000259" key="21">
    <source>
        <dbReference type="PROSITE" id="PS50970"/>
    </source>
</evidence>
<dbReference type="SUPFAM" id="SSF47644">
    <property type="entry name" value="Methionine synthase domain"/>
    <property type="match status" value="1"/>
</dbReference>
<dbReference type="PROSITE" id="PS51337">
    <property type="entry name" value="B12_BINDING_NTER"/>
    <property type="match status" value="1"/>
</dbReference>
<dbReference type="Gene3D" id="3.20.20.20">
    <property type="entry name" value="Dihydropteroate synthase-like"/>
    <property type="match status" value="1"/>
</dbReference>
<evidence type="ECO:0000256" key="18">
    <source>
        <dbReference type="ARBA" id="ARBA00031040"/>
    </source>
</evidence>
<comment type="cofactor">
    <cofactor evidence="3">
        <name>methylcob(III)alamin</name>
        <dbReference type="ChEBI" id="CHEBI:28115"/>
    </cofactor>
</comment>
<dbReference type="EMBL" id="JANGEW010000011">
    <property type="protein sequence ID" value="MCQ5342739.1"/>
    <property type="molecule type" value="Genomic_DNA"/>
</dbReference>
<feature type="domain" description="Hcy-binding" evidence="21">
    <location>
        <begin position="3"/>
        <end position="288"/>
    </location>
</feature>
<feature type="domain" description="B12-binding N-terminal" evidence="24">
    <location>
        <begin position="608"/>
        <end position="702"/>
    </location>
</feature>
<dbReference type="InterPro" id="IPR003726">
    <property type="entry name" value="HCY_dom"/>
</dbReference>
<gene>
    <name evidence="25" type="ORF">NE675_06790</name>
</gene>
<evidence type="ECO:0000256" key="15">
    <source>
        <dbReference type="ARBA" id="ARBA00023167"/>
    </source>
</evidence>
<keyword evidence="15" id="KW-0486">Methionine biosynthesis</keyword>
<evidence type="ECO:0000256" key="20">
    <source>
        <dbReference type="SAM" id="MobiDB-lite"/>
    </source>
</evidence>
<dbReference type="InterPro" id="IPR017215">
    <property type="entry name" value="MetH_bac"/>
</dbReference>
<keyword evidence="14 19" id="KW-0862">Zinc</keyword>
<keyword evidence="26" id="KW-1185">Reference proteome</keyword>
<dbReference type="SMART" id="SM01018">
    <property type="entry name" value="B12-binding_2"/>
    <property type="match status" value="1"/>
</dbReference>
<dbReference type="InterPro" id="IPR036724">
    <property type="entry name" value="Cobalamin-bd_sf"/>
</dbReference>
<evidence type="ECO:0000256" key="13">
    <source>
        <dbReference type="ARBA" id="ARBA00022723"/>
    </source>
</evidence>
<dbReference type="Pfam" id="PF02310">
    <property type="entry name" value="B12-binding"/>
    <property type="match status" value="1"/>
</dbReference>
<dbReference type="InterPro" id="IPR003759">
    <property type="entry name" value="Cbl-bd_cap"/>
</dbReference>
<sequence>MTNEAFQRLLDRGVVVLDGATGTNLQQAGMPIGVCPEQWILENRQVMIDLQRKFIEAGTDIVYAPTFTGNRLKLAEYGLDQDLKAINEGLVAISKEAAGDKALVAGDMTMTGRQLYPMGDLTFEELVTVYKEQAKVLYEAGVDLFVVETMMSLQETRACVLAIKEVCDLPIMATLTFEKDGRTLYGTPPEAAVVVLEHLGVAAVGLNCSTGPADMVDTVRTMYDYANIPIIAKPNAGLPELEGDKTVYKTTPEEFAQDGCLLIEAGAHIVGGCCGTTPAHMKALADAVKGLTPKVPKAGHHRVLASERQVLDIHLDGDFQVIGERINPTGKKKLQAELRAGKLDLVRSMAREQERYGASILDVNMGTNGIDEKEMMLKAIYEVTGVSGLPLSIDTSSPEIMEAALRIYPGRALVNSISCETEKYETLLPVVKKYGAMFIALPVSDEGIPKTLAEKHAVLDELLNHAYDAGFKPEDIVVDALVATVGAAPTAALDCMATFSHCKNDLGLATVCGLSNISFGLPDRMYVNAAFLSMAIASGLTMAIANPSQDLLMNTAAAANMLMNREGSDLGYIRRMQYFDKKEAEAKRKQEAELLARHGESATAASPGESEGTDEKPVSPVYQAVLDGEKEAIVALAQAEMAKGTAPGAIIDEQLIPAITEVGNLYDKQIYFLPQLIASANTMETAIAYLEPLIKKAPGQAEMATVIIATVEGDVHDIGKNLVGLMLRNYGYKVIDLGKDVPAGKIIETALCQKASVVGLSALMTTTMMHMKDVIAEAADRHYDGKIIIGGAAVTPSFSDEIGADGYSKDAADCVKLVSRLLS</sequence>
<feature type="domain" description="B12-binding" evidence="23">
    <location>
        <begin position="703"/>
        <end position="823"/>
    </location>
</feature>
<evidence type="ECO:0000256" key="1">
    <source>
        <dbReference type="ARBA" id="ARBA00001700"/>
    </source>
</evidence>
<comment type="caution">
    <text evidence="25">The sequence shown here is derived from an EMBL/GenBank/DDBJ whole genome shotgun (WGS) entry which is preliminary data.</text>
</comment>
<dbReference type="Gene3D" id="3.20.20.330">
    <property type="entry name" value="Homocysteine-binding-like domain"/>
    <property type="match status" value="1"/>
</dbReference>
<evidence type="ECO:0000256" key="9">
    <source>
        <dbReference type="ARBA" id="ARBA00022605"/>
    </source>
</evidence>
<feature type="binding site" evidence="19">
    <location>
        <position position="208"/>
    </location>
    <ligand>
        <name>Zn(2+)</name>
        <dbReference type="ChEBI" id="CHEBI:29105"/>
    </ligand>
</feature>
<protein>
    <recommendedName>
        <fullName evidence="7">Methionine synthase</fullName>
        <ecNumber evidence="6">2.1.1.13</ecNumber>
    </recommendedName>
    <alternativeName>
        <fullName evidence="18">5-methyltetrahydrofolate--homocysteine methyltransferase</fullName>
    </alternativeName>
</protein>
<evidence type="ECO:0000256" key="16">
    <source>
        <dbReference type="ARBA" id="ARBA00023285"/>
    </source>
</evidence>
<dbReference type="SUPFAM" id="SSF52242">
    <property type="entry name" value="Cobalamin (vitamin B12)-binding domain"/>
    <property type="match status" value="1"/>
</dbReference>
<dbReference type="InterPro" id="IPR036594">
    <property type="entry name" value="Meth_synthase_dom"/>
</dbReference>
<proteinExistence type="inferred from homology"/>
<dbReference type="PROSITE" id="PS50970">
    <property type="entry name" value="HCY"/>
    <property type="match status" value="1"/>
</dbReference>
<evidence type="ECO:0000256" key="2">
    <source>
        <dbReference type="ARBA" id="ARBA00001947"/>
    </source>
</evidence>
<evidence type="ECO:0000256" key="3">
    <source>
        <dbReference type="ARBA" id="ARBA00001956"/>
    </source>
</evidence>
<evidence type="ECO:0000313" key="25">
    <source>
        <dbReference type="EMBL" id="MCQ5342739.1"/>
    </source>
</evidence>
<evidence type="ECO:0000256" key="14">
    <source>
        <dbReference type="ARBA" id="ARBA00022833"/>
    </source>
</evidence>
<feature type="binding site" evidence="19">
    <location>
        <position position="273"/>
    </location>
    <ligand>
        <name>Zn(2+)</name>
        <dbReference type="ChEBI" id="CHEBI:29105"/>
    </ligand>
</feature>
<comment type="similarity">
    <text evidence="5">Belongs to the vitamin-B12 dependent methionine synthase family.</text>
</comment>
<evidence type="ECO:0000256" key="4">
    <source>
        <dbReference type="ARBA" id="ARBA00005178"/>
    </source>
</evidence>
<dbReference type="InterPro" id="IPR000489">
    <property type="entry name" value="Pterin-binding_dom"/>
</dbReference>
<keyword evidence="10" id="KW-0846">Cobalamin</keyword>
<dbReference type="CDD" id="cd02070">
    <property type="entry name" value="corrinoid_protein_B12-BD"/>
    <property type="match status" value="1"/>
</dbReference>
<comment type="function">
    <text evidence="17">Catalyzes the transfer of a methyl group from methyl-cobalamin to homocysteine, yielding enzyme-bound cob(I)alamin and methionine. Subsequently, remethylates the cofactor using methyltetrahydrofolate.</text>
</comment>
<evidence type="ECO:0000256" key="12">
    <source>
        <dbReference type="ARBA" id="ARBA00022691"/>
    </source>
</evidence>
<dbReference type="PANTHER" id="PTHR45833">
    <property type="entry name" value="METHIONINE SYNTHASE"/>
    <property type="match status" value="1"/>
</dbReference>
<dbReference type="Pfam" id="PF02607">
    <property type="entry name" value="B12-binding_2"/>
    <property type="match status" value="1"/>
</dbReference>
<dbReference type="SUPFAM" id="SSF51717">
    <property type="entry name" value="Dihydropteroate synthetase-like"/>
    <property type="match status" value="1"/>
</dbReference>
<dbReference type="SUPFAM" id="SSF82282">
    <property type="entry name" value="Homocysteine S-methyltransferase"/>
    <property type="match status" value="1"/>
</dbReference>
<feature type="binding site" evidence="19">
    <location>
        <position position="274"/>
    </location>
    <ligand>
        <name>Zn(2+)</name>
        <dbReference type="ChEBI" id="CHEBI:29105"/>
    </ligand>
</feature>
<keyword evidence="12" id="KW-0949">S-adenosyl-L-methionine</keyword>
<dbReference type="EC" id="2.1.1.13" evidence="6"/>
<evidence type="ECO:0000256" key="8">
    <source>
        <dbReference type="ARBA" id="ARBA00022603"/>
    </source>
</evidence>
<accession>A0ABT1SSG2</accession>
<evidence type="ECO:0000256" key="19">
    <source>
        <dbReference type="PROSITE-ProRule" id="PRU00333"/>
    </source>
</evidence>
<dbReference type="PIRSF" id="PIRSF037472">
    <property type="entry name" value="DHPS_mtfrase"/>
    <property type="match status" value="1"/>
</dbReference>
<keyword evidence="13 19" id="KW-0479">Metal-binding</keyword>
<keyword evidence="16" id="KW-0170">Cobalt</keyword>
<evidence type="ECO:0000256" key="11">
    <source>
        <dbReference type="ARBA" id="ARBA00022679"/>
    </source>
</evidence>
<feature type="region of interest" description="Disordered" evidence="20">
    <location>
        <begin position="597"/>
        <end position="617"/>
    </location>
</feature>
<evidence type="ECO:0000259" key="22">
    <source>
        <dbReference type="PROSITE" id="PS50972"/>
    </source>
</evidence>
<evidence type="ECO:0000256" key="6">
    <source>
        <dbReference type="ARBA" id="ARBA00012032"/>
    </source>
</evidence>
<evidence type="ECO:0000256" key="10">
    <source>
        <dbReference type="ARBA" id="ARBA00022628"/>
    </source>
</evidence>
<evidence type="ECO:0000313" key="26">
    <source>
        <dbReference type="Proteomes" id="UP001206692"/>
    </source>
</evidence>
<dbReference type="Gene3D" id="3.40.50.280">
    <property type="entry name" value="Cobalamin-binding domain"/>
    <property type="match status" value="1"/>
</dbReference>
<comment type="pathway">
    <text evidence="4">Amino-acid biosynthesis; L-methionine biosynthesis via de novo pathway; L-methionine from L-homocysteine (MetH route): step 1/1.</text>
</comment>
<dbReference type="PROSITE" id="PS51332">
    <property type="entry name" value="B12_BINDING"/>
    <property type="match status" value="1"/>
</dbReference>
<evidence type="ECO:0000256" key="7">
    <source>
        <dbReference type="ARBA" id="ARBA00013998"/>
    </source>
</evidence>
<dbReference type="InterPro" id="IPR036589">
    <property type="entry name" value="HCY_dom_sf"/>
</dbReference>
<name>A0ABT1SSG2_9FIRM</name>
<comment type="catalytic activity">
    <reaction evidence="1">
        <text>(6S)-5-methyl-5,6,7,8-tetrahydrofolate + L-homocysteine = (6S)-5,6,7,8-tetrahydrofolate + L-methionine</text>
        <dbReference type="Rhea" id="RHEA:11172"/>
        <dbReference type="ChEBI" id="CHEBI:18608"/>
        <dbReference type="ChEBI" id="CHEBI:57453"/>
        <dbReference type="ChEBI" id="CHEBI:57844"/>
        <dbReference type="ChEBI" id="CHEBI:58199"/>
        <dbReference type="EC" id="2.1.1.13"/>
    </reaction>
</comment>